<dbReference type="Proteomes" id="UP000192727">
    <property type="component" value="Chromosome"/>
</dbReference>
<organism evidence="1 2">
    <name type="scientific">Paenibacillus larvae subsp. pulvifaciens</name>
    <dbReference type="NCBI Taxonomy" id="1477"/>
    <lineage>
        <taxon>Bacteria</taxon>
        <taxon>Bacillati</taxon>
        <taxon>Bacillota</taxon>
        <taxon>Bacilli</taxon>
        <taxon>Bacillales</taxon>
        <taxon>Paenibacillaceae</taxon>
        <taxon>Paenibacillus</taxon>
    </lineage>
</organism>
<dbReference type="InterPro" id="IPR025619">
    <property type="entry name" value="YlzJ"/>
</dbReference>
<gene>
    <name evidence="1" type="ORF">B7C51_22130</name>
</gene>
<protein>
    <submittedName>
        <fullName evidence="1">Uncharacterized protein</fullName>
    </submittedName>
</protein>
<dbReference type="AlphaFoldDB" id="A0A1U9YTG3"/>
<sequence length="80" mass="9364">MLLIFYTAVNPEDVFRDWDKQKPEYRDVKINGVDMQIETLPEGKAKIVRLYSCNPLDYLDSSLHPGTVISYISLDRKDRE</sequence>
<evidence type="ECO:0000313" key="2">
    <source>
        <dbReference type="Proteomes" id="UP000192727"/>
    </source>
</evidence>
<dbReference type="Pfam" id="PF14035">
    <property type="entry name" value="YlzJ"/>
    <property type="match status" value="1"/>
</dbReference>
<proteinExistence type="predicted"/>
<accession>A0A1U9YTG3</accession>
<evidence type="ECO:0000313" key="1">
    <source>
        <dbReference type="EMBL" id="ARF69968.1"/>
    </source>
</evidence>
<reference evidence="1 2" key="1">
    <citation type="submission" date="2017-03" db="EMBL/GenBank/DDBJ databases">
        <title>Paenibacillus larvae genome sequencing.</title>
        <authorList>
            <person name="Dingman D.W."/>
        </authorList>
    </citation>
    <scope>NUCLEOTIDE SEQUENCE [LARGE SCALE GENOMIC DNA]</scope>
    <source>
        <strain evidence="1 2">SAG 10367</strain>
    </source>
</reference>
<name>A0A1U9YTG3_9BACL</name>
<dbReference type="EMBL" id="CP020557">
    <property type="protein sequence ID" value="ARF69968.1"/>
    <property type="molecule type" value="Genomic_DNA"/>
</dbReference>